<dbReference type="InterPro" id="IPR005145">
    <property type="entry name" value="Sua5_C"/>
</dbReference>
<comment type="function">
    <text evidence="13">Required for the formation of a threonylcarbamoyl group on adenosine at position 37 (t(6)A37) in tRNAs that read codons beginning with adenine.</text>
</comment>
<feature type="domain" description="YrdC-like" evidence="15">
    <location>
        <begin position="17"/>
        <end position="208"/>
    </location>
</feature>
<dbReference type="SUPFAM" id="SSF55821">
    <property type="entry name" value="YrdC/RibB"/>
    <property type="match status" value="1"/>
</dbReference>
<organism evidence="16 17">
    <name type="scientific">Verticiella sediminum</name>
    <dbReference type="NCBI Taxonomy" id="1247510"/>
    <lineage>
        <taxon>Bacteria</taxon>
        <taxon>Pseudomonadati</taxon>
        <taxon>Pseudomonadota</taxon>
        <taxon>Betaproteobacteria</taxon>
        <taxon>Burkholderiales</taxon>
        <taxon>Alcaligenaceae</taxon>
        <taxon>Verticiella</taxon>
    </lineage>
</organism>
<keyword evidence="6 13" id="KW-0808">Transferase</keyword>
<dbReference type="Pfam" id="PF01300">
    <property type="entry name" value="Sua5_yciO_yrdC"/>
    <property type="match status" value="1"/>
</dbReference>
<dbReference type="GO" id="GO:0008033">
    <property type="term" value="P:tRNA processing"/>
    <property type="evidence" value="ECO:0007669"/>
    <property type="project" value="UniProtKB-KW"/>
</dbReference>
<feature type="binding site" evidence="14">
    <location>
        <position position="160"/>
    </location>
    <ligand>
        <name>ATP</name>
        <dbReference type="ChEBI" id="CHEBI:30616"/>
    </ligand>
</feature>
<evidence type="ECO:0000256" key="6">
    <source>
        <dbReference type="ARBA" id="ARBA00022679"/>
    </source>
</evidence>
<dbReference type="InterPro" id="IPR038385">
    <property type="entry name" value="Sua5/YwlC_C"/>
</dbReference>
<accession>A0A556AVZ1</accession>
<feature type="binding site" evidence="14">
    <location>
        <position position="62"/>
    </location>
    <ligand>
        <name>ATP</name>
        <dbReference type="ChEBI" id="CHEBI:30616"/>
    </ligand>
</feature>
<dbReference type="OrthoDB" id="9814580at2"/>
<comment type="similarity">
    <text evidence="2 13">Belongs to the SUA5 family.</text>
</comment>
<dbReference type="Gene3D" id="3.40.50.11030">
    <property type="entry name" value="Threonylcarbamoyl-AMP synthase, C-terminal domain"/>
    <property type="match status" value="1"/>
</dbReference>
<feature type="binding site" evidence="14">
    <location>
        <position position="150"/>
    </location>
    <ligand>
        <name>L-threonine</name>
        <dbReference type="ChEBI" id="CHEBI:57926"/>
    </ligand>
</feature>
<evidence type="ECO:0000256" key="11">
    <source>
        <dbReference type="ARBA" id="ARBA00029774"/>
    </source>
</evidence>
<dbReference type="GO" id="GO:0006450">
    <property type="term" value="P:regulation of translational fidelity"/>
    <property type="evidence" value="ECO:0007669"/>
    <property type="project" value="TreeGrafter"/>
</dbReference>
<dbReference type="InterPro" id="IPR050156">
    <property type="entry name" value="TC-AMP_synthase_SUA5"/>
</dbReference>
<keyword evidence="17" id="KW-1185">Reference proteome</keyword>
<dbReference type="Proteomes" id="UP000318405">
    <property type="component" value="Unassembled WGS sequence"/>
</dbReference>
<feature type="binding site" evidence="14">
    <location>
        <position position="190"/>
    </location>
    <ligand>
        <name>L-threonine</name>
        <dbReference type="ChEBI" id="CHEBI:57926"/>
    </ligand>
</feature>
<feature type="binding site" evidence="14">
    <location>
        <position position="125"/>
    </location>
    <ligand>
        <name>L-threonine</name>
        <dbReference type="ChEBI" id="CHEBI:57926"/>
    </ligand>
</feature>
<keyword evidence="10 13" id="KW-0067">ATP-binding</keyword>
<sequence>MIGAGARRDPRVCAADEAALRRAARLLCDGELVAFATETVYGLGADAANPQAVARIFAAKGRPNDHPVIVHLLPEADLAVWAADVPPPAQRLIQAFWPGPLTLILRRAPGVPDAVTGGQDTVGLRSPAHPVAQALLRAFADAGGSGALAAPSANRFGRISPTTAEHVAAEFGPQVPLILDGGMSAVGVESTIVDLSRGRAVLLRPGGITVGELVRVLGEPVWLPDGRRADAALDAGPLSASVREADTPRVSGALSAHYAPRTPMRLVPASVLPAQVHALAALGQRIGVWAAQRPAGAAAWRAAPREPAAYAHELYAALRALDAAGVDLILVQTPPMGDAWLAAHDRLGRAEVGSGASEGT</sequence>
<keyword evidence="9 13" id="KW-0547">Nucleotide-binding</keyword>
<evidence type="ECO:0000256" key="9">
    <source>
        <dbReference type="ARBA" id="ARBA00022741"/>
    </source>
</evidence>
<feature type="binding site" evidence="14">
    <location>
        <position position="152"/>
    </location>
    <ligand>
        <name>ATP</name>
        <dbReference type="ChEBI" id="CHEBI:30616"/>
    </ligand>
</feature>
<dbReference type="EC" id="2.7.7.87" evidence="3 13"/>
<dbReference type="RefSeq" id="WP_143947447.1">
    <property type="nucleotide sequence ID" value="NZ_BAABMB010000002.1"/>
</dbReference>
<name>A0A556AVZ1_9BURK</name>
<dbReference type="GO" id="GO:0003725">
    <property type="term" value="F:double-stranded RNA binding"/>
    <property type="evidence" value="ECO:0007669"/>
    <property type="project" value="UniProtKB-UniRule"/>
</dbReference>
<proteinExistence type="inferred from homology"/>
<keyword evidence="7 13" id="KW-0819">tRNA processing</keyword>
<dbReference type="GO" id="GO:0005737">
    <property type="term" value="C:cytoplasm"/>
    <property type="evidence" value="ECO:0007669"/>
    <property type="project" value="UniProtKB-SubCell"/>
</dbReference>
<dbReference type="Pfam" id="PF03481">
    <property type="entry name" value="Sua5_C"/>
    <property type="match status" value="1"/>
</dbReference>
<evidence type="ECO:0000259" key="15">
    <source>
        <dbReference type="PROSITE" id="PS51163"/>
    </source>
</evidence>
<dbReference type="PANTHER" id="PTHR17490">
    <property type="entry name" value="SUA5"/>
    <property type="match status" value="1"/>
</dbReference>
<evidence type="ECO:0000313" key="17">
    <source>
        <dbReference type="Proteomes" id="UP000318405"/>
    </source>
</evidence>
<evidence type="ECO:0000256" key="8">
    <source>
        <dbReference type="ARBA" id="ARBA00022695"/>
    </source>
</evidence>
<dbReference type="InterPro" id="IPR017945">
    <property type="entry name" value="DHBP_synth_RibB-like_a/b_dom"/>
</dbReference>
<evidence type="ECO:0000256" key="3">
    <source>
        <dbReference type="ARBA" id="ARBA00012584"/>
    </source>
</evidence>
<comment type="subcellular location">
    <subcellularLocation>
        <location evidence="1 13">Cytoplasm</location>
    </subcellularLocation>
</comment>
<dbReference type="NCBIfam" id="TIGR00057">
    <property type="entry name" value="L-threonylcarbamoyladenylate synthase"/>
    <property type="match status" value="1"/>
</dbReference>
<keyword evidence="8 13" id="KW-0548">Nucleotidyltransferase</keyword>
<dbReference type="GO" id="GO:0005524">
    <property type="term" value="F:ATP binding"/>
    <property type="evidence" value="ECO:0007669"/>
    <property type="project" value="UniProtKB-UniRule"/>
</dbReference>
<feature type="binding site" evidence="14">
    <location>
        <position position="204"/>
    </location>
    <ligand>
        <name>ATP</name>
        <dbReference type="ChEBI" id="CHEBI:30616"/>
    </ligand>
</feature>
<dbReference type="InterPro" id="IPR006070">
    <property type="entry name" value="Sua5-like_dom"/>
</dbReference>
<evidence type="ECO:0000313" key="16">
    <source>
        <dbReference type="EMBL" id="TSH97080.1"/>
    </source>
</evidence>
<reference evidence="16 17" key="1">
    <citation type="submission" date="2019-07" db="EMBL/GenBank/DDBJ databases">
        <title>Qingshengfaniella alkalisoli gen. nov., sp. nov., isolated from saline soil.</title>
        <authorList>
            <person name="Xu L."/>
            <person name="Huang X.-X."/>
            <person name="Sun J.-Q."/>
        </authorList>
    </citation>
    <scope>NUCLEOTIDE SEQUENCE [LARGE SCALE GENOMIC DNA]</scope>
    <source>
        <strain evidence="16 17">DSM 27279</strain>
    </source>
</reference>
<keyword evidence="5 13" id="KW-0963">Cytoplasm</keyword>
<feature type="binding site" evidence="14">
    <location>
        <position position="39"/>
    </location>
    <ligand>
        <name>L-threonine</name>
        <dbReference type="ChEBI" id="CHEBI:57926"/>
    </ligand>
</feature>
<dbReference type="InterPro" id="IPR010923">
    <property type="entry name" value="T(6)A37_SUA5"/>
</dbReference>
<feature type="binding site" evidence="14">
    <location>
        <position position="71"/>
    </location>
    <ligand>
        <name>L-threonine</name>
        <dbReference type="ChEBI" id="CHEBI:57926"/>
    </ligand>
</feature>
<evidence type="ECO:0000256" key="5">
    <source>
        <dbReference type="ARBA" id="ARBA00022490"/>
    </source>
</evidence>
<evidence type="ECO:0000256" key="4">
    <source>
        <dbReference type="ARBA" id="ARBA00015492"/>
    </source>
</evidence>
<evidence type="ECO:0000256" key="1">
    <source>
        <dbReference type="ARBA" id="ARBA00004496"/>
    </source>
</evidence>
<dbReference type="PANTHER" id="PTHR17490:SF16">
    <property type="entry name" value="THREONYLCARBAMOYL-AMP SYNTHASE"/>
    <property type="match status" value="1"/>
</dbReference>
<dbReference type="GO" id="GO:0000049">
    <property type="term" value="F:tRNA binding"/>
    <property type="evidence" value="ECO:0007669"/>
    <property type="project" value="TreeGrafter"/>
</dbReference>
<dbReference type="AlphaFoldDB" id="A0A556AVZ1"/>
<protein>
    <recommendedName>
        <fullName evidence="4 13">Threonylcarbamoyl-AMP synthase</fullName>
        <shortName evidence="13">TC-AMP synthase</shortName>
        <ecNumber evidence="3 13">2.7.7.87</ecNumber>
    </recommendedName>
    <alternativeName>
        <fullName evidence="11 13">L-threonylcarbamoyladenylate synthase</fullName>
    </alternativeName>
</protein>
<feature type="binding site" evidence="14">
    <location>
        <position position="121"/>
    </location>
    <ligand>
        <name>ATP</name>
        <dbReference type="ChEBI" id="CHEBI:30616"/>
    </ligand>
</feature>
<dbReference type="PIRSF" id="PIRSF004930">
    <property type="entry name" value="Tln_factor_SUA5"/>
    <property type="match status" value="1"/>
</dbReference>
<evidence type="ECO:0000256" key="13">
    <source>
        <dbReference type="PIRNR" id="PIRNR004930"/>
    </source>
</evidence>
<comment type="caution">
    <text evidence="16">The sequence shown here is derived from an EMBL/GenBank/DDBJ whole genome shotgun (WGS) entry which is preliminary data.</text>
</comment>
<gene>
    <name evidence="16" type="ORF">FOZ76_07085</name>
</gene>
<dbReference type="EMBL" id="VLTJ01000011">
    <property type="protein sequence ID" value="TSH97080.1"/>
    <property type="molecule type" value="Genomic_DNA"/>
</dbReference>
<dbReference type="GO" id="GO:0061710">
    <property type="term" value="F:L-threonylcarbamoyladenylate synthase"/>
    <property type="evidence" value="ECO:0007669"/>
    <property type="project" value="UniProtKB-EC"/>
</dbReference>
<feature type="binding site" evidence="14">
    <location>
        <position position="258"/>
    </location>
    <ligand>
        <name>ATP</name>
        <dbReference type="ChEBI" id="CHEBI:30616"/>
    </ligand>
</feature>
<dbReference type="PROSITE" id="PS51163">
    <property type="entry name" value="YRDC"/>
    <property type="match status" value="1"/>
</dbReference>
<evidence type="ECO:0000256" key="7">
    <source>
        <dbReference type="ARBA" id="ARBA00022694"/>
    </source>
</evidence>
<evidence type="ECO:0000256" key="10">
    <source>
        <dbReference type="ARBA" id="ARBA00022840"/>
    </source>
</evidence>
<dbReference type="Gene3D" id="3.90.870.10">
    <property type="entry name" value="DHBP synthase"/>
    <property type="match status" value="1"/>
</dbReference>
<evidence type="ECO:0000256" key="14">
    <source>
        <dbReference type="PIRSR" id="PIRSR004930-1"/>
    </source>
</evidence>
<evidence type="ECO:0000256" key="2">
    <source>
        <dbReference type="ARBA" id="ARBA00007663"/>
    </source>
</evidence>
<evidence type="ECO:0000256" key="12">
    <source>
        <dbReference type="ARBA" id="ARBA00048366"/>
    </source>
</evidence>
<comment type="catalytic activity">
    <reaction evidence="12 13">
        <text>L-threonine + hydrogencarbonate + ATP = L-threonylcarbamoyladenylate + diphosphate + H2O</text>
        <dbReference type="Rhea" id="RHEA:36407"/>
        <dbReference type="ChEBI" id="CHEBI:15377"/>
        <dbReference type="ChEBI" id="CHEBI:17544"/>
        <dbReference type="ChEBI" id="CHEBI:30616"/>
        <dbReference type="ChEBI" id="CHEBI:33019"/>
        <dbReference type="ChEBI" id="CHEBI:57926"/>
        <dbReference type="ChEBI" id="CHEBI:73682"/>
        <dbReference type="EC" id="2.7.7.87"/>
    </reaction>
</comment>